<sequence length="100" mass="11332">MATSAKKRKAEQFQEEMLRCRGIEFARLGMMVEVNGDMGTIEGMNGSANLDVRFTNRLKHGDHLHNCHPTWNVKYFDGEGTLIAHFDECKCVFRPDQAAA</sequence>
<comment type="caution">
    <text evidence="1">The sequence shown here is derived from an EMBL/GenBank/DDBJ whole genome shotgun (WGS) entry which is preliminary data.</text>
</comment>
<protein>
    <submittedName>
        <fullName evidence="1">Uncharacterized protein</fullName>
    </submittedName>
</protein>
<evidence type="ECO:0000313" key="2">
    <source>
        <dbReference type="Proteomes" id="UP000526003"/>
    </source>
</evidence>
<dbReference type="Proteomes" id="UP000526003">
    <property type="component" value="Unassembled WGS sequence"/>
</dbReference>
<name>A0A7X1GHM0_9PSED</name>
<dbReference type="EMBL" id="JACMYG010000030">
    <property type="protein sequence ID" value="MBC2692607.1"/>
    <property type="molecule type" value="Genomic_DNA"/>
</dbReference>
<proteinExistence type="predicted"/>
<dbReference type="RefSeq" id="WP_185818884.1">
    <property type="nucleotide sequence ID" value="NZ_JACMYG010000030.1"/>
</dbReference>
<keyword evidence="2" id="KW-1185">Reference proteome</keyword>
<gene>
    <name evidence="1" type="ORF">H7995_22715</name>
</gene>
<dbReference type="AlphaFoldDB" id="A0A7X1GHM0"/>
<evidence type="ECO:0000313" key="1">
    <source>
        <dbReference type="EMBL" id="MBC2692607.1"/>
    </source>
</evidence>
<accession>A0A7X1GHM0</accession>
<organism evidence="1 2">
    <name type="scientific">Pseudomonas kielensis</name>
    <dbReference type="NCBI Taxonomy" id="2762577"/>
    <lineage>
        <taxon>Bacteria</taxon>
        <taxon>Pseudomonadati</taxon>
        <taxon>Pseudomonadota</taxon>
        <taxon>Gammaproteobacteria</taxon>
        <taxon>Pseudomonadales</taxon>
        <taxon>Pseudomonadaceae</taxon>
        <taxon>Pseudomonas</taxon>
    </lineage>
</organism>
<reference evidence="1 2" key="1">
    <citation type="submission" date="2020-08" db="EMBL/GenBank/DDBJ databases">
        <title>Pseudomonas sp. nov.</title>
        <authorList>
            <person name="Gieschler S."/>
            <person name="Fiedler G."/>
            <person name="Brinks E."/>
            <person name="Boehnlein C."/>
            <person name="Franz C.M.A.P."/>
            <person name="Kabisch J."/>
        </authorList>
    </citation>
    <scope>NUCLEOTIDE SEQUENCE [LARGE SCALE GENOMIC DNA]</scope>
    <source>
        <strain evidence="1 2">MBT-1</strain>
    </source>
</reference>